<proteinExistence type="predicted"/>
<sequence length="367" mass="41153">MCMLKKAKLWLVTGAVFMGLTPVVEAERSFQDIPESYWAYEEMEEMAEKGIVNGYPDGTYRPQTPVTRSQSAVIIGRALEIDVGGRPDPGFEDVSKEMSSSPYIAALVEEGVFDQASHFRPGESLTRAQMAKVLTEAFDLKGTSSHSFRDVDEDHWAYSYVNTLLSNDITTGTSPTTFSPNDPVTRTHLAVFIYRVLDEESDEPPQEDPPDEEDTEEPGNNQPSVIENIDDIREAYSSEMTTMEAEVLRLVNDIRREHGLQPLKAEPDAVRLSRFKSEEMRDQNYFDHVSPDYGMDIGYDETFDAPIQIHGSNIAAGQPTPEAVVDAWMNSPGHRENILRDYYDGIGIGLAEGGSYGYYWTQLFTVD</sequence>
<keyword evidence="6" id="KW-1185">Reference proteome</keyword>
<dbReference type="Pfam" id="PF00188">
    <property type="entry name" value="CAP"/>
    <property type="match status" value="1"/>
</dbReference>
<evidence type="ECO:0000256" key="1">
    <source>
        <dbReference type="ARBA" id="ARBA00022729"/>
    </source>
</evidence>
<protein>
    <submittedName>
        <fullName evidence="5">S-layer homology domain-containing protein</fullName>
    </submittedName>
</protein>
<dbReference type="Proteomes" id="UP000199516">
    <property type="component" value="Unassembled WGS sequence"/>
</dbReference>
<dbReference type="PROSITE" id="PS51272">
    <property type="entry name" value="SLH"/>
    <property type="match status" value="2"/>
</dbReference>
<dbReference type="InterPro" id="IPR014044">
    <property type="entry name" value="CAP_dom"/>
</dbReference>
<dbReference type="AlphaFoldDB" id="A0A1I2B513"/>
<evidence type="ECO:0000259" key="4">
    <source>
        <dbReference type="PROSITE" id="PS51272"/>
    </source>
</evidence>
<dbReference type="InterPro" id="IPR051465">
    <property type="entry name" value="Cell_Envelope_Struct_Comp"/>
</dbReference>
<dbReference type="PANTHER" id="PTHR43308">
    <property type="entry name" value="OUTER MEMBRANE PROTEIN ALPHA-RELATED"/>
    <property type="match status" value="1"/>
</dbReference>
<dbReference type="InterPro" id="IPR035940">
    <property type="entry name" value="CAP_sf"/>
</dbReference>
<feature type="domain" description="SLH" evidence="4">
    <location>
        <begin position="26"/>
        <end position="89"/>
    </location>
</feature>
<feature type="region of interest" description="Disordered" evidence="2">
    <location>
        <begin position="198"/>
        <end position="226"/>
    </location>
</feature>
<dbReference type="STRING" id="930128.SAMN05192532_10242"/>
<name>A0A1I2B513_9BACI</name>
<evidence type="ECO:0000256" key="2">
    <source>
        <dbReference type="SAM" id="MobiDB-lite"/>
    </source>
</evidence>
<gene>
    <name evidence="5" type="ORF">SAMN05192532_10242</name>
</gene>
<feature type="compositionally biased region" description="Acidic residues" evidence="2">
    <location>
        <begin position="199"/>
        <end position="217"/>
    </location>
</feature>
<feature type="domain" description="SLH" evidence="4">
    <location>
        <begin position="144"/>
        <end position="207"/>
    </location>
</feature>
<accession>A0A1I2B513</accession>
<reference evidence="5 6" key="1">
    <citation type="submission" date="2016-10" db="EMBL/GenBank/DDBJ databases">
        <authorList>
            <person name="de Groot N.N."/>
        </authorList>
    </citation>
    <scope>NUCLEOTIDE SEQUENCE [LARGE SCALE GENOMIC DNA]</scope>
    <source>
        <strain evidence="5 6">DSM 23995</strain>
    </source>
</reference>
<evidence type="ECO:0000256" key="3">
    <source>
        <dbReference type="SAM" id="SignalP"/>
    </source>
</evidence>
<evidence type="ECO:0000313" key="6">
    <source>
        <dbReference type="Proteomes" id="UP000199516"/>
    </source>
</evidence>
<feature type="signal peptide" evidence="3">
    <location>
        <begin position="1"/>
        <end position="26"/>
    </location>
</feature>
<dbReference type="Pfam" id="PF00395">
    <property type="entry name" value="SLH"/>
    <property type="match status" value="3"/>
</dbReference>
<organism evidence="5 6">
    <name type="scientific">Alteribacillus iranensis</name>
    <dbReference type="NCBI Taxonomy" id="930128"/>
    <lineage>
        <taxon>Bacteria</taxon>
        <taxon>Bacillati</taxon>
        <taxon>Bacillota</taxon>
        <taxon>Bacilli</taxon>
        <taxon>Bacillales</taxon>
        <taxon>Bacillaceae</taxon>
        <taxon>Alteribacillus</taxon>
    </lineage>
</organism>
<dbReference type="EMBL" id="FONT01000002">
    <property type="protein sequence ID" value="SFE50250.1"/>
    <property type="molecule type" value="Genomic_DNA"/>
</dbReference>
<dbReference type="PANTHER" id="PTHR43308:SF5">
    <property type="entry name" value="S-LAYER PROTEIN _ PEPTIDOGLYCAN ENDO-BETA-N-ACETYLGLUCOSAMINIDASE"/>
    <property type="match status" value="1"/>
</dbReference>
<dbReference type="InterPro" id="IPR001119">
    <property type="entry name" value="SLH_dom"/>
</dbReference>
<keyword evidence="1 3" id="KW-0732">Signal</keyword>
<dbReference type="SUPFAM" id="SSF55797">
    <property type="entry name" value="PR-1-like"/>
    <property type="match status" value="1"/>
</dbReference>
<dbReference type="Gene3D" id="3.40.33.10">
    <property type="entry name" value="CAP"/>
    <property type="match status" value="1"/>
</dbReference>
<feature type="chain" id="PRO_5011486945" evidence="3">
    <location>
        <begin position="27"/>
        <end position="367"/>
    </location>
</feature>
<dbReference type="CDD" id="cd05379">
    <property type="entry name" value="CAP_bacterial"/>
    <property type="match status" value="1"/>
</dbReference>
<evidence type="ECO:0000313" key="5">
    <source>
        <dbReference type="EMBL" id="SFE50250.1"/>
    </source>
</evidence>